<dbReference type="EMBL" id="BCMY01000022">
    <property type="protein sequence ID" value="GAQ46761.1"/>
    <property type="molecule type" value="Genomic_DNA"/>
</dbReference>
<dbReference type="SMART" id="SM00829">
    <property type="entry name" value="PKS_ER"/>
    <property type="match status" value="1"/>
</dbReference>
<reference evidence="8" key="1">
    <citation type="journal article" date="2016" name="Genome Announc.">
        <title>Draft genome sequence of Aspergillus niger strain An76.</title>
        <authorList>
            <person name="Gong W."/>
            <person name="Cheng Z."/>
            <person name="Zhang H."/>
            <person name="Liu L."/>
            <person name="Gao P."/>
            <person name="Wang L."/>
        </authorList>
    </citation>
    <scope>NUCLEOTIDE SEQUENCE [LARGE SCALE GENOMIC DNA]</scope>
    <source>
        <strain evidence="8">An76</strain>
    </source>
</reference>
<dbReference type="VEuPathDB" id="FungiDB:M747DRAFT_357091"/>
<dbReference type="VEuPathDB" id="FungiDB:ASPNIDRAFT2_1157183"/>
<feature type="region of interest" description="Disordered" evidence="5">
    <location>
        <begin position="605"/>
        <end position="624"/>
    </location>
</feature>
<dbReference type="Pfam" id="PF00724">
    <property type="entry name" value="Oxidored_FMN"/>
    <property type="match status" value="1"/>
</dbReference>
<keyword evidence="2" id="KW-0285">Flavoprotein</keyword>
<dbReference type="InterPro" id="IPR013785">
    <property type="entry name" value="Aldolase_TIM"/>
</dbReference>
<dbReference type="PANTHER" id="PTHR43656">
    <property type="entry name" value="BINDING OXIDOREDUCTASE, PUTATIVE (AFU_ORTHOLOGUE AFUA_2G08260)-RELATED"/>
    <property type="match status" value="1"/>
</dbReference>
<evidence type="ECO:0000256" key="5">
    <source>
        <dbReference type="SAM" id="MobiDB-lite"/>
    </source>
</evidence>
<dbReference type="Gene3D" id="3.40.50.720">
    <property type="entry name" value="NAD(P)-binding Rossmann-like Domain"/>
    <property type="match status" value="1"/>
</dbReference>
<dbReference type="Pfam" id="PF13602">
    <property type="entry name" value="ADH_zinc_N_2"/>
    <property type="match status" value="1"/>
</dbReference>
<dbReference type="VEuPathDB" id="FungiDB:An12g04330"/>
<dbReference type="SUPFAM" id="SSF51735">
    <property type="entry name" value="NAD(P)-binding Rossmann-fold domains"/>
    <property type="match status" value="1"/>
</dbReference>
<dbReference type="VEuPathDB" id="FungiDB:ATCC64974_37860"/>
<feature type="domain" description="Enoyl reductase (ER)" evidence="6">
    <location>
        <begin position="18"/>
        <end position="361"/>
    </location>
</feature>
<dbReference type="OrthoDB" id="1663137at2759"/>
<dbReference type="AlphaFoldDB" id="A0A117E4A3"/>
<dbReference type="GO" id="GO:0010181">
    <property type="term" value="F:FMN binding"/>
    <property type="evidence" value="ECO:0007669"/>
    <property type="project" value="InterPro"/>
</dbReference>
<dbReference type="InterPro" id="IPR020843">
    <property type="entry name" value="ER"/>
</dbReference>
<dbReference type="VEuPathDB" id="FungiDB:M747DRAFT_325158"/>
<dbReference type="GO" id="GO:0016491">
    <property type="term" value="F:oxidoreductase activity"/>
    <property type="evidence" value="ECO:0007669"/>
    <property type="project" value="UniProtKB-KW"/>
</dbReference>
<protein>
    <submittedName>
        <fullName evidence="7">FMN binding oxidoreductase</fullName>
    </submittedName>
</protein>
<accession>A0A117E4A3</accession>
<dbReference type="InterPro" id="IPR001155">
    <property type="entry name" value="OxRdtase_FMN_N"/>
</dbReference>
<comment type="similarity">
    <text evidence="1">Belongs to the NADH:flavin oxidoreductase/NADH oxidase family.</text>
</comment>
<dbReference type="InterPro" id="IPR013154">
    <property type="entry name" value="ADH-like_N"/>
</dbReference>
<evidence type="ECO:0000256" key="1">
    <source>
        <dbReference type="ARBA" id="ARBA00005979"/>
    </source>
</evidence>
<evidence type="ECO:0000256" key="2">
    <source>
        <dbReference type="ARBA" id="ARBA00022630"/>
    </source>
</evidence>
<proteinExistence type="inferred from homology"/>
<dbReference type="InterPro" id="IPR011032">
    <property type="entry name" value="GroES-like_sf"/>
</dbReference>
<evidence type="ECO:0000256" key="4">
    <source>
        <dbReference type="ARBA" id="ARBA00023002"/>
    </source>
</evidence>
<name>A0A117E4A3_ASPNG</name>
<evidence type="ECO:0000313" key="8">
    <source>
        <dbReference type="Proteomes" id="UP000068243"/>
    </source>
</evidence>
<dbReference type="InterPro" id="IPR036291">
    <property type="entry name" value="NAD(P)-bd_dom_sf"/>
</dbReference>
<sequence>MRSVYITEHTAPGQYQLGDVPSLVVEKPNDILIKVHAASINPIDVKKASGATKMVLKDSFPYKIGYDCAGTVVNIGSQVTRFQVGDEVFVRLPECHRGSWSELARSTEDFVALKPKNLSMEDAASIPLAAMTSLQALRGYEGDLAGKTVFIPAGLGGTGIFACQLAKSIFKAGKVITTVSTQKVPKVKELLGEGIVDEIIDYRKSDPKEVIPKGSVDFIFDTTGSAMEYLSLVRPKGAIITVSILTSGDVLQNSSVMRLSPDKNDKATVPFPLRIALNVMDRIRVARASRYGVKYASIFLEPNAADLNSIRGWVEAGKLKTVVGTKASFNDIKAVRDACQVVYDGKGGAAMAEGLAEGSHLPGPRISRVYGEWANGGWGALLTGNVQVDVRHLGGNGDLATSESHEHDHQSMDTWRRYAESCQKHGTPAIAQICHPGRQSSRGAGERGFFERTIAPSEVPLDVGSGWVANAIRDLIFGVPKAMSRYEIERVIAQFVTCARILARCGFSGIEIHAAHGYLLSQFLSPRSNIRQDEYGGSAERRARIVLEITQQIRNAVPANFCIGIKLNSADLNTSECEDTMSQIRLFADAGIDFLEISGGSYEDPTMMGRGVRDESSRGQSQSTESREAFFLDFARQTRKQFPDLILLLTGGFRTRKGIEGALNSGACDLVGIGRPAVLKPDFPRLMMDDMYTDQEARVVFSKVQVPFLASLLKMRMLGGGAETRYFRDQIRRIATGLLPYAP</sequence>
<dbReference type="Gene3D" id="3.20.20.70">
    <property type="entry name" value="Aldolase class I"/>
    <property type="match status" value="1"/>
</dbReference>
<dbReference type="CDD" id="cd05289">
    <property type="entry name" value="MDR_like_2"/>
    <property type="match status" value="1"/>
</dbReference>
<comment type="caution">
    <text evidence="7">The sequence shown here is derived from an EMBL/GenBank/DDBJ whole genome shotgun (WGS) entry which is preliminary data.</text>
</comment>
<organism evidence="7 8">
    <name type="scientific">Aspergillus niger</name>
    <dbReference type="NCBI Taxonomy" id="5061"/>
    <lineage>
        <taxon>Eukaryota</taxon>
        <taxon>Fungi</taxon>
        <taxon>Dikarya</taxon>
        <taxon>Ascomycota</taxon>
        <taxon>Pezizomycotina</taxon>
        <taxon>Eurotiomycetes</taxon>
        <taxon>Eurotiomycetidae</taxon>
        <taxon>Eurotiales</taxon>
        <taxon>Aspergillaceae</taxon>
        <taxon>Aspergillus</taxon>
        <taxon>Aspergillus subgen. Circumdati</taxon>
    </lineage>
</organism>
<dbReference type="PaxDb" id="5061-CADANGAP00009686"/>
<gene>
    <name evidence="7" type="ORF">ABL_09422</name>
</gene>
<keyword evidence="3" id="KW-0288">FMN</keyword>
<evidence type="ECO:0000313" key="7">
    <source>
        <dbReference type="EMBL" id="GAQ46761.1"/>
    </source>
</evidence>
<evidence type="ECO:0000256" key="3">
    <source>
        <dbReference type="ARBA" id="ARBA00022643"/>
    </source>
</evidence>
<dbReference type="VEuPathDB" id="FungiDB:An12g04340"/>
<dbReference type="VEuPathDB" id="FungiDB:ATCC64974_37850"/>
<dbReference type="SUPFAM" id="SSF50129">
    <property type="entry name" value="GroES-like"/>
    <property type="match status" value="1"/>
</dbReference>
<dbReference type="SUPFAM" id="SSF51395">
    <property type="entry name" value="FMN-linked oxidoreductases"/>
    <property type="match status" value="1"/>
</dbReference>
<dbReference type="Proteomes" id="UP000068243">
    <property type="component" value="Unassembled WGS sequence"/>
</dbReference>
<dbReference type="Gene3D" id="3.90.180.10">
    <property type="entry name" value="Medium-chain alcohol dehydrogenases, catalytic domain"/>
    <property type="match status" value="1"/>
</dbReference>
<dbReference type="InterPro" id="IPR051799">
    <property type="entry name" value="NADH_flavin_oxidoreductase"/>
</dbReference>
<evidence type="ECO:0000259" key="6">
    <source>
        <dbReference type="SMART" id="SM00829"/>
    </source>
</evidence>
<dbReference type="PANTHER" id="PTHR43656:SF2">
    <property type="entry name" value="BINDING OXIDOREDUCTASE, PUTATIVE (AFU_ORTHOLOGUE AFUA_2G08260)-RELATED"/>
    <property type="match status" value="1"/>
</dbReference>
<keyword evidence="4" id="KW-0560">Oxidoreductase</keyword>
<dbReference type="Pfam" id="PF08240">
    <property type="entry name" value="ADH_N"/>
    <property type="match status" value="1"/>
</dbReference>
<dbReference type="VEuPathDB" id="FungiDB:ASPNIDRAFT2_1085245"/>